<feature type="transmembrane region" description="Helical" evidence="2">
    <location>
        <begin position="75"/>
        <end position="97"/>
    </location>
</feature>
<keyword evidence="2" id="KW-0472">Membrane</keyword>
<feature type="transmembrane region" description="Helical" evidence="2">
    <location>
        <begin position="155"/>
        <end position="173"/>
    </location>
</feature>
<evidence type="ECO:0000313" key="3">
    <source>
        <dbReference type="EMBL" id="BDZ60160.1"/>
    </source>
</evidence>
<feature type="transmembrane region" description="Helical" evidence="2">
    <location>
        <begin position="240"/>
        <end position="261"/>
    </location>
</feature>
<reference evidence="3" key="2">
    <citation type="submission" date="2023-02" db="EMBL/GenBank/DDBJ databases">
        <authorList>
            <person name="Sun Q."/>
            <person name="Mori K."/>
        </authorList>
    </citation>
    <scope>NUCLEOTIDE SEQUENCE</scope>
    <source>
        <strain evidence="3">NBRC 110608</strain>
    </source>
</reference>
<feature type="compositionally biased region" description="Low complexity" evidence="1">
    <location>
        <begin position="125"/>
        <end position="137"/>
    </location>
</feature>
<gene>
    <name evidence="3" type="ORF">GCM10025872_38170</name>
</gene>
<feature type="compositionally biased region" description="Gly residues" evidence="1">
    <location>
        <begin position="1"/>
        <end position="10"/>
    </location>
</feature>
<dbReference type="RefSeq" id="WP_289231904.1">
    <property type="nucleotide sequence ID" value="NZ_AP027735.1"/>
</dbReference>
<accession>A0ABM8HGQ0</accession>
<protein>
    <submittedName>
        <fullName evidence="3">Uncharacterized protein</fullName>
    </submittedName>
</protein>
<feature type="region of interest" description="Disordered" evidence="1">
    <location>
        <begin position="110"/>
        <end position="140"/>
    </location>
</feature>
<feature type="compositionally biased region" description="Gly residues" evidence="1">
    <location>
        <begin position="18"/>
        <end position="33"/>
    </location>
</feature>
<keyword evidence="2" id="KW-1133">Transmembrane helix</keyword>
<feature type="transmembrane region" description="Helical" evidence="2">
    <location>
        <begin position="180"/>
        <end position="200"/>
    </location>
</feature>
<reference evidence="3" key="1">
    <citation type="journal article" date="2014" name="Int. J. Syst. Evol. Microbiol.">
        <title>Complete genome of a new Firmicutes species belonging to the dominant human colonic microbiota ('Ruminococcus bicirculans') reveals two chromosomes and a selective capacity to utilize plant glucans.</title>
        <authorList>
            <consortium name="NISC Comparative Sequencing Program"/>
            <person name="Wegmann U."/>
            <person name="Louis P."/>
            <person name="Goesmann A."/>
            <person name="Henrissat B."/>
            <person name="Duncan S.H."/>
            <person name="Flint H.J."/>
        </authorList>
    </citation>
    <scope>NUCLEOTIDE SEQUENCE</scope>
    <source>
        <strain evidence="3">NBRC 110608</strain>
    </source>
</reference>
<evidence type="ECO:0000256" key="1">
    <source>
        <dbReference type="SAM" id="MobiDB-lite"/>
    </source>
</evidence>
<name>A0ABM8HGQ0_9MICO</name>
<evidence type="ECO:0000256" key="2">
    <source>
        <dbReference type="SAM" id="Phobius"/>
    </source>
</evidence>
<organism evidence="3">
    <name type="scientific">Barrientosiimonas endolithica</name>
    <dbReference type="NCBI Taxonomy" id="1535208"/>
    <lineage>
        <taxon>Bacteria</taxon>
        <taxon>Bacillati</taxon>
        <taxon>Actinomycetota</taxon>
        <taxon>Actinomycetes</taxon>
        <taxon>Micrococcales</taxon>
        <taxon>Dermacoccaceae</taxon>
        <taxon>Barrientosiimonas</taxon>
    </lineage>
</organism>
<keyword evidence="2" id="KW-0812">Transmembrane</keyword>
<sequence length="264" mass="26858">MGQQYGGGQGAPQQSYGGQQGYPGQGPQGGAGHGQPQQAYGGQGQQGYGQQPTYGQQYAGQQTAQRPASGMGKMLGWVLAAVAALALLGSFGTWMSFSFEAPGVPGSGGSMSGIGSLSADDPRAQQQLDQDSSSGDSEQTFGLISKSNGATLDGWIVIALALGAIAVGVLMGLGRRGKLFPAVGLGLGLVALLVGLLNFFDVRDAAGQLESQMNQLEQQQNNSGIPMPMPDINVEMGAGWGLWLVLLSALAMIAVGAAGLVKSR</sequence>
<dbReference type="EMBL" id="AP027735">
    <property type="protein sequence ID" value="BDZ60160.1"/>
    <property type="molecule type" value="Genomic_DNA"/>
</dbReference>
<feature type="compositionally biased region" description="Low complexity" evidence="1">
    <location>
        <begin position="48"/>
        <end position="61"/>
    </location>
</feature>
<proteinExistence type="predicted"/>
<feature type="region of interest" description="Disordered" evidence="1">
    <location>
        <begin position="1"/>
        <end position="61"/>
    </location>
</feature>